<reference evidence="1 2" key="1">
    <citation type="journal article" date="2021" name="Nat. Plants">
        <title>The Taxus genome provides insights into paclitaxel biosynthesis.</title>
        <authorList>
            <person name="Xiong X."/>
            <person name="Gou J."/>
            <person name="Liao Q."/>
            <person name="Li Y."/>
            <person name="Zhou Q."/>
            <person name="Bi G."/>
            <person name="Li C."/>
            <person name="Du R."/>
            <person name="Wang X."/>
            <person name="Sun T."/>
            <person name="Guo L."/>
            <person name="Liang H."/>
            <person name="Lu P."/>
            <person name="Wu Y."/>
            <person name="Zhang Z."/>
            <person name="Ro D.K."/>
            <person name="Shang Y."/>
            <person name="Huang S."/>
            <person name="Yan J."/>
        </authorList>
    </citation>
    <scope>NUCLEOTIDE SEQUENCE [LARGE SCALE GENOMIC DNA]</scope>
    <source>
        <strain evidence="1">Ta-2019</strain>
    </source>
</reference>
<sequence>TEGGRIRNGGGEYQRPRQWPLFHCLLACTYSIHGFGGLLDPQLKDMGERLPGGANVHNRPGSLPTFTPNGVHLPFVNDVAIAIETKGRESNGHPVAHNLTFPIADSNSTVCHSVVDGQ</sequence>
<dbReference type="EMBL" id="JAHRHJ020000009">
    <property type="protein sequence ID" value="KAH9302199.1"/>
    <property type="molecule type" value="Genomic_DNA"/>
</dbReference>
<protein>
    <submittedName>
        <fullName evidence="1">Uncharacterized protein</fullName>
    </submittedName>
</protein>
<feature type="non-terminal residue" evidence="1">
    <location>
        <position position="118"/>
    </location>
</feature>
<gene>
    <name evidence="1" type="ORF">KI387_013782</name>
</gene>
<dbReference type="Proteomes" id="UP000824469">
    <property type="component" value="Unassembled WGS sequence"/>
</dbReference>
<evidence type="ECO:0000313" key="2">
    <source>
        <dbReference type="Proteomes" id="UP000824469"/>
    </source>
</evidence>
<keyword evidence="2" id="KW-1185">Reference proteome</keyword>
<dbReference type="AlphaFoldDB" id="A0AA38FDI2"/>
<evidence type="ECO:0000313" key="1">
    <source>
        <dbReference type="EMBL" id="KAH9302199.1"/>
    </source>
</evidence>
<accession>A0AA38FDI2</accession>
<name>A0AA38FDI2_TAXCH</name>
<comment type="caution">
    <text evidence="1">The sequence shown here is derived from an EMBL/GenBank/DDBJ whole genome shotgun (WGS) entry which is preliminary data.</text>
</comment>
<organism evidence="1 2">
    <name type="scientific">Taxus chinensis</name>
    <name type="common">Chinese yew</name>
    <name type="synonym">Taxus wallichiana var. chinensis</name>
    <dbReference type="NCBI Taxonomy" id="29808"/>
    <lineage>
        <taxon>Eukaryota</taxon>
        <taxon>Viridiplantae</taxon>
        <taxon>Streptophyta</taxon>
        <taxon>Embryophyta</taxon>
        <taxon>Tracheophyta</taxon>
        <taxon>Spermatophyta</taxon>
        <taxon>Pinopsida</taxon>
        <taxon>Pinidae</taxon>
        <taxon>Conifers II</taxon>
        <taxon>Cupressales</taxon>
        <taxon>Taxaceae</taxon>
        <taxon>Taxus</taxon>
    </lineage>
</organism>
<proteinExistence type="predicted"/>
<feature type="non-terminal residue" evidence="1">
    <location>
        <position position="1"/>
    </location>
</feature>